<sequence>MAPHFCTIFAFAPEQGVDSSCFHEKIWRRYTENGYAKCFKWGWKVELVDEESGIRLEKGWKKFAELYSITRAHFLVFRYDGNSEFEVVIFDITATEIEYPSMARIEEEDEEEDDDVSVEILENFPKNVQTSKPKRLRHSSRNETNKLKLDKLKERERSAGCRGQRPGTFWIIGSSD</sequence>
<evidence type="ECO:0000313" key="1">
    <source>
        <dbReference type="EMBL" id="KAI5671841.1"/>
    </source>
</evidence>
<organism evidence="1 2">
    <name type="scientific">Catharanthus roseus</name>
    <name type="common">Madagascar periwinkle</name>
    <name type="synonym">Vinca rosea</name>
    <dbReference type="NCBI Taxonomy" id="4058"/>
    <lineage>
        <taxon>Eukaryota</taxon>
        <taxon>Viridiplantae</taxon>
        <taxon>Streptophyta</taxon>
        <taxon>Embryophyta</taxon>
        <taxon>Tracheophyta</taxon>
        <taxon>Spermatophyta</taxon>
        <taxon>Magnoliopsida</taxon>
        <taxon>eudicotyledons</taxon>
        <taxon>Gunneridae</taxon>
        <taxon>Pentapetalae</taxon>
        <taxon>asterids</taxon>
        <taxon>lamiids</taxon>
        <taxon>Gentianales</taxon>
        <taxon>Apocynaceae</taxon>
        <taxon>Rauvolfioideae</taxon>
        <taxon>Vinceae</taxon>
        <taxon>Catharanthinae</taxon>
        <taxon>Catharanthus</taxon>
    </lineage>
</organism>
<name>A0ACC0BGR4_CATRO</name>
<reference evidence="2" key="1">
    <citation type="journal article" date="2023" name="Nat. Plants">
        <title>Single-cell RNA sequencing provides a high-resolution roadmap for understanding the multicellular compartmentation of specialized metabolism.</title>
        <authorList>
            <person name="Sun S."/>
            <person name="Shen X."/>
            <person name="Li Y."/>
            <person name="Li Y."/>
            <person name="Wang S."/>
            <person name="Li R."/>
            <person name="Zhang H."/>
            <person name="Shen G."/>
            <person name="Guo B."/>
            <person name="Wei J."/>
            <person name="Xu J."/>
            <person name="St-Pierre B."/>
            <person name="Chen S."/>
            <person name="Sun C."/>
        </authorList>
    </citation>
    <scope>NUCLEOTIDE SEQUENCE [LARGE SCALE GENOMIC DNA]</scope>
</reference>
<gene>
    <name evidence="1" type="ORF">M9H77_12205</name>
</gene>
<dbReference type="Proteomes" id="UP001060085">
    <property type="component" value="Linkage Group LG03"/>
</dbReference>
<comment type="caution">
    <text evidence="1">The sequence shown here is derived from an EMBL/GenBank/DDBJ whole genome shotgun (WGS) entry which is preliminary data.</text>
</comment>
<evidence type="ECO:0000313" key="2">
    <source>
        <dbReference type="Proteomes" id="UP001060085"/>
    </source>
</evidence>
<proteinExistence type="predicted"/>
<accession>A0ACC0BGR4</accession>
<dbReference type="EMBL" id="CM044703">
    <property type="protein sequence ID" value="KAI5671841.1"/>
    <property type="molecule type" value="Genomic_DNA"/>
</dbReference>
<protein>
    <submittedName>
        <fullName evidence="1">Uncharacterized protein</fullName>
    </submittedName>
</protein>
<keyword evidence="2" id="KW-1185">Reference proteome</keyword>